<keyword evidence="1" id="KW-0472">Membrane</keyword>
<keyword evidence="1" id="KW-1133">Transmembrane helix</keyword>
<keyword evidence="1" id="KW-0812">Transmembrane</keyword>
<keyword evidence="3" id="KW-1185">Reference proteome</keyword>
<evidence type="ECO:0000313" key="2">
    <source>
        <dbReference type="EMBL" id="PLN74797.1"/>
    </source>
</evidence>
<name>A0A2J5HDC7_9EURO</name>
<evidence type="ECO:0000313" key="3">
    <source>
        <dbReference type="Proteomes" id="UP000235023"/>
    </source>
</evidence>
<accession>A0A2J5HDC7</accession>
<dbReference type="Proteomes" id="UP000235023">
    <property type="component" value="Unassembled WGS sequence"/>
</dbReference>
<feature type="transmembrane region" description="Helical" evidence="1">
    <location>
        <begin position="45"/>
        <end position="66"/>
    </location>
</feature>
<reference evidence="3" key="1">
    <citation type="submission" date="2017-12" db="EMBL/GenBank/DDBJ databases">
        <authorList>
            <consortium name="DOE Joint Genome Institute"/>
            <person name="Mondo S.J."/>
            <person name="Kjaerbolling I."/>
            <person name="Vesth T.C."/>
            <person name="Frisvad J.C."/>
            <person name="Nybo J.L."/>
            <person name="Theobald S."/>
            <person name="Kuo A."/>
            <person name="Bowyer P."/>
            <person name="Matsuda Y."/>
            <person name="Lyhne E.K."/>
            <person name="Kogle M.E."/>
            <person name="Clum A."/>
            <person name="Lipzen A."/>
            <person name="Salamov A."/>
            <person name="Ngan C.Y."/>
            <person name="Daum C."/>
            <person name="Chiniquy J."/>
            <person name="Barry K."/>
            <person name="LaButti K."/>
            <person name="Haridas S."/>
            <person name="Simmons B.A."/>
            <person name="Magnuson J.K."/>
            <person name="Mortensen U.H."/>
            <person name="Larsen T.O."/>
            <person name="Grigoriev I.V."/>
            <person name="Baker S.E."/>
            <person name="Andersen M.R."/>
            <person name="Nordberg H.P."/>
            <person name="Cantor M.N."/>
            <person name="Hua S.X."/>
        </authorList>
    </citation>
    <scope>NUCLEOTIDE SEQUENCE [LARGE SCALE GENOMIC DNA]</scope>
    <source>
        <strain evidence="3">IBT 19404</strain>
    </source>
</reference>
<gene>
    <name evidence="2" type="ORF">BDW42DRAFT_51867</name>
</gene>
<proteinExistence type="predicted"/>
<dbReference type="AlphaFoldDB" id="A0A2J5HDC7"/>
<evidence type="ECO:0000256" key="1">
    <source>
        <dbReference type="SAM" id="Phobius"/>
    </source>
</evidence>
<sequence length="89" mass="9709">MSLSNLEVNGLYIHQSRTITTGVSTFTVTLTPVARSTISGGRAVVGSPIIALLRAFSNLFFSWVFSRSPRCHRDGRVSWTRPSGHTTVS</sequence>
<dbReference type="EMBL" id="KZ559682">
    <property type="protein sequence ID" value="PLN74797.1"/>
    <property type="molecule type" value="Genomic_DNA"/>
</dbReference>
<organism evidence="2 3">
    <name type="scientific">Aspergillus taichungensis</name>
    <dbReference type="NCBI Taxonomy" id="482145"/>
    <lineage>
        <taxon>Eukaryota</taxon>
        <taxon>Fungi</taxon>
        <taxon>Dikarya</taxon>
        <taxon>Ascomycota</taxon>
        <taxon>Pezizomycotina</taxon>
        <taxon>Eurotiomycetes</taxon>
        <taxon>Eurotiomycetidae</taxon>
        <taxon>Eurotiales</taxon>
        <taxon>Aspergillaceae</taxon>
        <taxon>Aspergillus</taxon>
        <taxon>Aspergillus subgen. Circumdati</taxon>
    </lineage>
</organism>
<protein>
    <submittedName>
        <fullName evidence="2">Uncharacterized protein</fullName>
    </submittedName>
</protein>